<evidence type="ECO:0000313" key="1">
    <source>
        <dbReference type="EMBL" id="KRX33694.1"/>
    </source>
</evidence>
<reference evidence="1 2" key="1">
    <citation type="submission" date="2015-01" db="EMBL/GenBank/DDBJ databases">
        <title>Evolution of Trichinella species and genotypes.</title>
        <authorList>
            <person name="Korhonen P.K."/>
            <person name="Edoardo P."/>
            <person name="Giuseppe L.R."/>
            <person name="Gasser R.B."/>
        </authorList>
    </citation>
    <scope>NUCLEOTIDE SEQUENCE [LARGE SCALE GENOMIC DNA]</scope>
    <source>
        <strain evidence="1">ISS417</strain>
    </source>
</reference>
<protein>
    <submittedName>
        <fullName evidence="1">Uncharacterized protein</fullName>
    </submittedName>
</protein>
<dbReference type="Proteomes" id="UP000055048">
    <property type="component" value="Unassembled WGS sequence"/>
</dbReference>
<keyword evidence="2" id="KW-1185">Reference proteome</keyword>
<dbReference type="AlphaFoldDB" id="A0A0V0T409"/>
<sequence length="321" mass="35596">MRIVSSTFANLRVRIQYRSEVCKVEMGNVLLTLLESQHRMVFSVPNNFPSSSYGIPCLVLTIFRSDCTEQRGHVASPLVQTEPPARHQLLQLDGQPPCFIKHLERRPSRNIHMRIRPLPGFGSMYAPSQCPPASRLPVKRIDPNRALSRRILQGTFVLRLLRCRPGHVRDTRSASLADTLVPFQPSRVYSRLSLSLPASCRLNALSRRMACLKLTRTTGNPRTSPSSLQIPGGHRLQGSWCAGVEEAVHDLTTIDHNLRSDDRIGSLGVLGCKSMRAIDAFPNRLSRTDALLLPGPAPIRPGVSLTHDMALAADENIISDP</sequence>
<comment type="caution">
    <text evidence="1">The sequence shown here is derived from an EMBL/GenBank/DDBJ whole genome shotgun (WGS) entry which is preliminary data.</text>
</comment>
<evidence type="ECO:0000313" key="2">
    <source>
        <dbReference type="Proteomes" id="UP000055048"/>
    </source>
</evidence>
<proteinExistence type="predicted"/>
<accession>A0A0V0T409</accession>
<name>A0A0V0T409_9BILA</name>
<gene>
    <name evidence="1" type="ORF">T05_8277</name>
</gene>
<organism evidence="1 2">
    <name type="scientific">Trichinella murrelli</name>
    <dbReference type="NCBI Taxonomy" id="144512"/>
    <lineage>
        <taxon>Eukaryota</taxon>
        <taxon>Metazoa</taxon>
        <taxon>Ecdysozoa</taxon>
        <taxon>Nematoda</taxon>
        <taxon>Enoplea</taxon>
        <taxon>Dorylaimia</taxon>
        <taxon>Trichinellida</taxon>
        <taxon>Trichinellidae</taxon>
        <taxon>Trichinella</taxon>
    </lineage>
</organism>
<dbReference type="EMBL" id="JYDJ01000732">
    <property type="protein sequence ID" value="KRX33694.1"/>
    <property type="molecule type" value="Genomic_DNA"/>
</dbReference>